<dbReference type="EC" id="2.1.1.-" evidence="1"/>
<dbReference type="AlphaFoldDB" id="A0A9X3ATA4"/>
<name>A0A9X3ATA4_9GAMM</name>
<dbReference type="EMBL" id="JAMTCC010000011">
    <property type="protein sequence ID" value="MCT7945332.1"/>
    <property type="molecule type" value="Genomic_DNA"/>
</dbReference>
<keyword evidence="1" id="KW-0282">Flagellum</keyword>
<dbReference type="GO" id="GO:0008168">
    <property type="term" value="F:methyltransferase activity"/>
    <property type="evidence" value="ECO:0007669"/>
    <property type="project" value="UniProtKB-KW"/>
</dbReference>
<keyword evidence="1" id="KW-0966">Cell projection</keyword>
<protein>
    <submittedName>
        <fullName evidence="1">Flagellin lysine-N-methylase</fullName>
        <ecNumber evidence="1">2.1.1.-</ecNumber>
    </submittedName>
</protein>
<keyword evidence="2" id="KW-1185">Reference proteome</keyword>
<accession>A0A9X3ATA4</accession>
<evidence type="ECO:0000313" key="1">
    <source>
        <dbReference type="EMBL" id="MCT7945332.1"/>
    </source>
</evidence>
<dbReference type="NCBIfam" id="NF038110">
    <property type="entry name" value="Lys_methyl_FliB"/>
    <property type="match status" value="1"/>
</dbReference>
<keyword evidence="1" id="KW-0969">Cilium</keyword>
<keyword evidence="1" id="KW-0489">Methyltransferase</keyword>
<dbReference type="RefSeq" id="WP_261272386.1">
    <property type="nucleotide sequence ID" value="NZ_JAMTCC010000011.1"/>
</dbReference>
<proteinExistence type="predicted"/>
<dbReference type="GO" id="GO:0032259">
    <property type="term" value="P:methylation"/>
    <property type="evidence" value="ECO:0007669"/>
    <property type="project" value="UniProtKB-KW"/>
</dbReference>
<evidence type="ECO:0000313" key="2">
    <source>
        <dbReference type="Proteomes" id="UP001155604"/>
    </source>
</evidence>
<dbReference type="InterPro" id="IPR005358">
    <property type="entry name" value="Puta_zinc/iron-chelating_dom"/>
</dbReference>
<gene>
    <name evidence="1" type="primary">fliB</name>
    <name evidence="1" type="ORF">NE536_08090</name>
</gene>
<dbReference type="Pfam" id="PF03692">
    <property type="entry name" value="CxxCxxCC"/>
    <property type="match status" value="1"/>
</dbReference>
<keyword evidence="1" id="KW-0808">Transferase</keyword>
<reference evidence="1" key="1">
    <citation type="journal article" date="2023" name="Int. J. Syst. Evol. Microbiol.">
        <title>&lt;i&gt;Shewanella septentrionalis&lt;/i&gt; sp. nov. and &lt;i&gt;Shewanella holmiensis&lt;/i&gt; sp. nov., isolated from Baltic Sea water and sediments.</title>
        <authorList>
            <person name="Martin-Rodriguez A.J."/>
            <person name="Thorell K."/>
            <person name="Joffre E."/>
            <person name="Jensie-Markopoulos S."/>
            <person name="Moore E.R.B."/>
            <person name="Sjoling A."/>
        </authorList>
    </citation>
    <scope>NUCLEOTIDE SEQUENCE</scope>
    <source>
        <strain evidence="1">SP1W3</strain>
    </source>
</reference>
<dbReference type="Proteomes" id="UP001155604">
    <property type="component" value="Unassembled WGS sequence"/>
</dbReference>
<comment type="caution">
    <text evidence="1">The sequence shown here is derived from an EMBL/GenBank/DDBJ whole genome shotgun (WGS) entry which is preliminary data.</text>
</comment>
<organism evidence="1 2">
    <name type="scientific">Shewanella septentrionalis</name>
    <dbReference type="NCBI Taxonomy" id="2952223"/>
    <lineage>
        <taxon>Bacteria</taxon>
        <taxon>Pseudomonadati</taxon>
        <taxon>Pseudomonadota</taxon>
        <taxon>Gammaproteobacteria</taxon>
        <taxon>Alteromonadales</taxon>
        <taxon>Shewanellaceae</taxon>
        <taxon>Shewanella</taxon>
    </lineage>
</organism>
<sequence length="428" mass="49505">MNKKKLEVMTPKFASDFACIGSDCTAHCCNTWTVEVDKQTYKTLKKHGDIVIRQLASSTFKLTRKSEKDYASIKMSNNGDCPVLDEKNLCNIHKKCGPKLLPHVCQDYPRTPRWFGEQAEMSMAISCPEVVRNVLYDPGAMMISTVTQYQNELSHGNIRGLTAANLPAYLAFIRDFCFSIALNSELNFEQQLFIIGLFLKQSDSHLNNITRLSELAENFNIMISDGTLLEHFQALPSVSAIKWHFFATQDSFFVTHIYKNKEIPTCNIKKFDDFIECQQMLMRSLNTNEAYSNNDNVFIVANPNREHHAYTEILKTSQKIIDEHLAEYPHFLNNFLLYSIYNDQFMAHLGKRPTEYFKFLILDVLMLKSYLAGIAMQQKKLTKDSVVKLFQSYFRRRQHYPGLLAFMDEKIKEAELQSEYVIFSLLKN</sequence>